<protein>
    <recommendedName>
        <fullName evidence="5">Secreted protein</fullName>
    </recommendedName>
</protein>
<feature type="signal peptide" evidence="2">
    <location>
        <begin position="1"/>
        <end position="24"/>
    </location>
</feature>
<evidence type="ECO:0008006" key="5">
    <source>
        <dbReference type="Google" id="ProtNLM"/>
    </source>
</evidence>
<name>A0AA39YJI7_9PEZI</name>
<feature type="chain" id="PRO_5041257325" description="Secreted protein" evidence="2">
    <location>
        <begin position="25"/>
        <end position="116"/>
    </location>
</feature>
<comment type="caution">
    <text evidence="3">The sequence shown here is derived from an EMBL/GenBank/DDBJ whole genome shotgun (WGS) entry which is preliminary data.</text>
</comment>
<keyword evidence="2" id="KW-0732">Signal</keyword>
<evidence type="ECO:0000313" key="4">
    <source>
        <dbReference type="Proteomes" id="UP001174936"/>
    </source>
</evidence>
<evidence type="ECO:0000256" key="1">
    <source>
        <dbReference type="SAM" id="MobiDB-lite"/>
    </source>
</evidence>
<keyword evidence="4" id="KW-1185">Reference proteome</keyword>
<feature type="compositionally biased region" description="Polar residues" evidence="1">
    <location>
        <begin position="89"/>
        <end position="108"/>
    </location>
</feature>
<evidence type="ECO:0000256" key="2">
    <source>
        <dbReference type="SAM" id="SignalP"/>
    </source>
</evidence>
<evidence type="ECO:0000313" key="3">
    <source>
        <dbReference type="EMBL" id="KAK0652125.1"/>
    </source>
</evidence>
<proteinExistence type="predicted"/>
<feature type="region of interest" description="Disordered" evidence="1">
    <location>
        <begin position="89"/>
        <end position="116"/>
    </location>
</feature>
<sequence>MGLRRHTLRLRLLSLLGTSGLSSTRYLDTAATGPSSLEISRVLPFLAAHVSQSPSRPSPPPFVPLFRLPQCCPQGSLRLVVRQTRQETLNGPWQTETDEQTMSASTSGGWRCGVVQ</sequence>
<organism evidence="3 4">
    <name type="scientific">Cercophora newfieldiana</name>
    <dbReference type="NCBI Taxonomy" id="92897"/>
    <lineage>
        <taxon>Eukaryota</taxon>
        <taxon>Fungi</taxon>
        <taxon>Dikarya</taxon>
        <taxon>Ascomycota</taxon>
        <taxon>Pezizomycotina</taxon>
        <taxon>Sordariomycetes</taxon>
        <taxon>Sordariomycetidae</taxon>
        <taxon>Sordariales</taxon>
        <taxon>Lasiosphaeriaceae</taxon>
        <taxon>Cercophora</taxon>
    </lineage>
</organism>
<gene>
    <name evidence="3" type="ORF">B0T16DRAFT_95394</name>
</gene>
<accession>A0AA39YJI7</accession>
<dbReference type="AlphaFoldDB" id="A0AA39YJI7"/>
<dbReference type="EMBL" id="JAULSV010000002">
    <property type="protein sequence ID" value="KAK0652125.1"/>
    <property type="molecule type" value="Genomic_DNA"/>
</dbReference>
<dbReference type="Proteomes" id="UP001174936">
    <property type="component" value="Unassembled WGS sequence"/>
</dbReference>
<reference evidence="3" key="1">
    <citation type="submission" date="2023-06" db="EMBL/GenBank/DDBJ databases">
        <title>Genome-scale phylogeny and comparative genomics of the fungal order Sordariales.</title>
        <authorList>
            <consortium name="Lawrence Berkeley National Laboratory"/>
            <person name="Hensen N."/>
            <person name="Bonometti L."/>
            <person name="Westerberg I."/>
            <person name="Brannstrom I.O."/>
            <person name="Guillou S."/>
            <person name="Cros-Aarteil S."/>
            <person name="Calhoun S."/>
            <person name="Haridas S."/>
            <person name="Kuo A."/>
            <person name="Mondo S."/>
            <person name="Pangilinan J."/>
            <person name="Riley R."/>
            <person name="Labutti K."/>
            <person name="Andreopoulos B."/>
            <person name="Lipzen A."/>
            <person name="Chen C."/>
            <person name="Yanf M."/>
            <person name="Daum C."/>
            <person name="Ng V."/>
            <person name="Clum A."/>
            <person name="Steindorff A."/>
            <person name="Ohm R."/>
            <person name="Martin F."/>
            <person name="Silar P."/>
            <person name="Natvig D."/>
            <person name="Lalanne C."/>
            <person name="Gautier V."/>
            <person name="Ament-Velasquez S.L."/>
            <person name="Kruys A."/>
            <person name="Hutchinson M.I."/>
            <person name="Powell A.J."/>
            <person name="Barry K."/>
            <person name="Miller A.N."/>
            <person name="Grigoriev I.V."/>
            <person name="Debuchy R."/>
            <person name="Gladieux P."/>
            <person name="Thoren M.H."/>
            <person name="Johannesson H."/>
        </authorList>
    </citation>
    <scope>NUCLEOTIDE SEQUENCE</scope>
    <source>
        <strain evidence="3">SMH2532-1</strain>
    </source>
</reference>